<evidence type="ECO:0000313" key="3">
    <source>
        <dbReference type="EMBL" id="PKX89460.1"/>
    </source>
</evidence>
<dbReference type="Proteomes" id="UP000234474">
    <property type="component" value="Unassembled WGS sequence"/>
</dbReference>
<protein>
    <recommendedName>
        <fullName evidence="2">Condensation domain-containing protein</fullName>
    </recommendedName>
</protein>
<dbReference type="GO" id="GO:0016874">
    <property type="term" value="F:ligase activity"/>
    <property type="evidence" value="ECO:0007669"/>
    <property type="project" value="UniProtKB-KW"/>
</dbReference>
<dbReference type="Gene3D" id="3.30.559.10">
    <property type="entry name" value="Chloramphenicol acetyltransferase-like domain"/>
    <property type="match status" value="1"/>
</dbReference>
<keyword evidence="1" id="KW-0436">Ligase</keyword>
<comment type="caution">
    <text evidence="3">The sequence shown here is derived from an EMBL/GenBank/DDBJ whole genome shotgun (WGS) entry which is preliminary data.</text>
</comment>
<proteinExistence type="predicted"/>
<dbReference type="VEuPathDB" id="FungiDB:P174DRAFT_425383"/>
<evidence type="ECO:0000256" key="1">
    <source>
        <dbReference type="ARBA" id="ARBA00022598"/>
    </source>
</evidence>
<dbReference type="OrthoDB" id="416786at2759"/>
<sequence>MHRPGPSSAGSSGVIKAILYPGEWLAARYVAGDYRPSFVAEFDGNTNPYVRQYVFHLEDDVPLDQLQRAWDDTIRANPVLRTRICNVQGTRGYMQTVVSEVPILGHFVWTAHHALCDGSSIPEVLEEVAMRFQGKPASIKPRTPFGTFIQLITGLDVEQEQRQLYIHLQLSSIRCASPRNQRPTEYPRLLLLRAAWAILLAHYTGTQVIVFGAINNGRAAPVSGVSRMTGPTIKLVPIALRVDPEQSVAAFLSSVWALSAEMIPFEHMGMSKIRQSLAHRMSSRFGSNSGQRSLHC</sequence>
<dbReference type="OMA" id="CASPRNQ"/>
<dbReference type="EMBL" id="MSZS01000010">
    <property type="protein sequence ID" value="PKX89460.1"/>
    <property type="molecule type" value="Genomic_DNA"/>
</dbReference>
<feature type="domain" description="Condensation" evidence="2">
    <location>
        <begin position="191"/>
        <end position="282"/>
    </location>
</feature>
<organism evidence="3 4">
    <name type="scientific">Aspergillus novofumigatus (strain IBT 16806)</name>
    <dbReference type="NCBI Taxonomy" id="1392255"/>
    <lineage>
        <taxon>Eukaryota</taxon>
        <taxon>Fungi</taxon>
        <taxon>Dikarya</taxon>
        <taxon>Ascomycota</taxon>
        <taxon>Pezizomycotina</taxon>
        <taxon>Eurotiomycetes</taxon>
        <taxon>Eurotiomycetidae</taxon>
        <taxon>Eurotiales</taxon>
        <taxon>Aspergillaceae</taxon>
        <taxon>Aspergillus</taxon>
        <taxon>Aspergillus subgen. Fumigati</taxon>
    </lineage>
</organism>
<dbReference type="GeneID" id="36532608"/>
<dbReference type="InterPro" id="IPR023213">
    <property type="entry name" value="CAT-like_dom_sf"/>
</dbReference>
<accession>A0A2I1BVQ7</accession>
<evidence type="ECO:0000313" key="4">
    <source>
        <dbReference type="Proteomes" id="UP000234474"/>
    </source>
</evidence>
<dbReference type="InterPro" id="IPR001242">
    <property type="entry name" value="Condensation_dom"/>
</dbReference>
<dbReference type="SUPFAM" id="SSF52777">
    <property type="entry name" value="CoA-dependent acyltransferases"/>
    <property type="match status" value="2"/>
</dbReference>
<dbReference type="RefSeq" id="XP_024678055.1">
    <property type="nucleotide sequence ID" value="XM_024825283.1"/>
</dbReference>
<dbReference type="AlphaFoldDB" id="A0A2I1BVQ7"/>
<dbReference type="GO" id="GO:0044550">
    <property type="term" value="P:secondary metabolite biosynthetic process"/>
    <property type="evidence" value="ECO:0007669"/>
    <property type="project" value="TreeGrafter"/>
</dbReference>
<name>A0A2I1BVQ7_ASPN1</name>
<dbReference type="GO" id="GO:0005737">
    <property type="term" value="C:cytoplasm"/>
    <property type="evidence" value="ECO:0007669"/>
    <property type="project" value="TreeGrafter"/>
</dbReference>
<reference evidence="4" key="1">
    <citation type="journal article" date="2018" name="Proc. Natl. Acad. Sci. U.S.A.">
        <title>Linking secondary metabolites to gene clusters through genome sequencing of six diverse Aspergillus species.</title>
        <authorList>
            <person name="Kaerboelling I."/>
            <person name="Vesth T.C."/>
            <person name="Frisvad J.C."/>
            <person name="Nybo J.L."/>
            <person name="Theobald S."/>
            <person name="Kuo A."/>
            <person name="Bowyer P."/>
            <person name="Matsuda Y."/>
            <person name="Mondo S."/>
            <person name="Lyhne E.K."/>
            <person name="Kogle M.E."/>
            <person name="Clum A."/>
            <person name="Lipzen A."/>
            <person name="Salamov A."/>
            <person name="Ngan C.Y."/>
            <person name="Daum C."/>
            <person name="Chiniquy J."/>
            <person name="Barry K."/>
            <person name="LaButti K."/>
            <person name="Haridas S."/>
            <person name="Simmons B.A."/>
            <person name="Magnuson J.K."/>
            <person name="Mortensen U.H."/>
            <person name="Larsen T.O."/>
            <person name="Grigoriev I.V."/>
            <person name="Baker S.E."/>
            <person name="Andersen M.R."/>
        </authorList>
    </citation>
    <scope>NUCLEOTIDE SEQUENCE [LARGE SCALE GENOMIC DNA]</scope>
    <source>
        <strain evidence="4">IBT 16806</strain>
    </source>
</reference>
<dbReference type="PANTHER" id="PTHR45527">
    <property type="entry name" value="NONRIBOSOMAL PEPTIDE SYNTHETASE"/>
    <property type="match status" value="1"/>
</dbReference>
<keyword evidence="4" id="KW-1185">Reference proteome</keyword>
<dbReference type="GO" id="GO:0031177">
    <property type="term" value="F:phosphopantetheine binding"/>
    <property type="evidence" value="ECO:0007669"/>
    <property type="project" value="TreeGrafter"/>
</dbReference>
<dbReference type="PANTHER" id="PTHR45527:SF16">
    <property type="entry name" value="NONRIBOSOMAL PEPTIDE SYNTHASE ATNA-RELATED"/>
    <property type="match status" value="1"/>
</dbReference>
<dbReference type="Gene3D" id="3.30.559.30">
    <property type="entry name" value="Nonribosomal peptide synthetase, condensation domain"/>
    <property type="match status" value="1"/>
</dbReference>
<dbReference type="GO" id="GO:0043041">
    <property type="term" value="P:amino acid activation for nonribosomal peptide biosynthetic process"/>
    <property type="evidence" value="ECO:0007669"/>
    <property type="project" value="TreeGrafter"/>
</dbReference>
<dbReference type="Pfam" id="PF00668">
    <property type="entry name" value="Condensation"/>
    <property type="match status" value="1"/>
</dbReference>
<dbReference type="STRING" id="1392255.A0A2I1BVQ7"/>
<gene>
    <name evidence="3" type="ORF">P174DRAFT_425383</name>
</gene>
<evidence type="ECO:0000259" key="2">
    <source>
        <dbReference type="Pfam" id="PF00668"/>
    </source>
</evidence>